<reference evidence="1" key="2">
    <citation type="submission" date="2020-01" db="EMBL/GenBank/DDBJ databases">
        <authorList>
            <person name="Hornung B."/>
        </authorList>
    </citation>
    <scope>NUCLEOTIDE SEQUENCE</scope>
    <source>
        <strain evidence="1">PacBioINE</strain>
    </source>
</reference>
<proteinExistence type="predicted"/>
<accession>A0A8S0W962</accession>
<protein>
    <submittedName>
        <fullName evidence="1">Transposase IS200-like</fullName>
    </submittedName>
</protein>
<dbReference type="KEGG" id="aacx:DEACI_3023"/>
<dbReference type="Gene3D" id="3.30.70.1290">
    <property type="entry name" value="Transposase IS200-like"/>
    <property type="match status" value="1"/>
</dbReference>
<name>A0A8S0W962_9FIRM</name>
<evidence type="ECO:0000313" key="1">
    <source>
        <dbReference type="EMBL" id="CAA7602349.1"/>
    </source>
</evidence>
<dbReference type="AlphaFoldDB" id="A0A8S0W962"/>
<evidence type="ECO:0000313" key="2">
    <source>
        <dbReference type="EMBL" id="CEJ08416.1"/>
    </source>
</evidence>
<dbReference type="SUPFAM" id="SSF143422">
    <property type="entry name" value="Transposase IS200-like"/>
    <property type="match status" value="1"/>
</dbReference>
<dbReference type="GO" id="GO:0003677">
    <property type="term" value="F:DNA binding"/>
    <property type="evidence" value="ECO:0007669"/>
    <property type="project" value="InterPro"/>
</dbReference>
<gene>
    <name evidence="2" type="ORF">DEACI_2892</name>
    <name evidence="1" type="ORF">DEACI_3023</name>
</gene>
<dbReference type="GO" id="GO:0004803">
    <property type="term" value="F:transposase activity"/>
    <property type="evidence" value="ECO:0007669"/>
    <property type="project" value="InterPro"/>
</dbReference>
<dbReference type="GO" id="GO:0006313">
    <property type="term" value="P:DNA transposition"/>
    <property type="evidence" value="ECO:0007669"/>
    <property type="project" value="InterPro"/>
</dbReference>
<dbReference type="Proteomes" id="UP000836597">
    <property type="component" value="Chromosome"/>
</dbReference>
<keyword evidence="3" id="KW-1185">Reference proteome</keyword>
<evidence type="ECO:0000313" key="3">
    <source>
        <dbReference type="Proteomes" id="UP001071230"/>
    </source>
</evidence>
<dbReference type="InterPro" id="IPR036515">
    <property type="entry name" value="Transposase_17_sf"/>
</dbReference>
<sequence>MDNSSLSHTKWDCTYHIMFLPKYRRKEMDGELRADI</sequence>
<organism evidence="1">
    <name type="scientific">Acididesulfobacillus acetoxydans</name>
    <dbReference type="NCBI Taxonomy" id="1561005"/>
    <lineage>
        <taxon>Bacteria</taxon>
        <taxon>Bacillati</taxon>
        <taxon>Bacillota</taxon>
        <taxon>Clostridia</taxon>
        <taxon>Eubacteriales</taxon>
        <taxon>Peptococcaceae</taxon>
        <taxon>Acididesulfobacillus</taxon>
    </lineage>
</organism>
<dbReference type="EMBL" id="CDGJ01000081">
    <property type="protein sequence ID" value="CEJ08416.1"/>
    <property type="molecule type" value="Genomic_DNA"/>
</dbReference>
<reference evidence="2" key="1">
    <citation type="submission" date="2014-11" db="EMBL/GenBank/DDBJ databases">
        <authorList>
            <person name="Hornung B.V."/>
        </authorList>
    </citation>
    <scope>NUCLEOTIDE SEQUENCE</scope>
    <source>
        <strain evidence="2">INE</strain>
    </source>
</reference>
<dbReference type="Proteomes" id="UP001071230">
    <property type="component" value="Unassembled WGS sequence"/>
</dbReference>
<dbReference type="EMBL" id="LR746496">
    <property type="protein sequence ID" value="CAA7602349.1"/>
    <property type="molecule type" value="Genomic_DNA"/>
</dbReference>